<evidence type="ECO:0000313" key="3">
    <source>
        <dbReference type="Proteomes" id="UP000198362"/>
    </source>
</evidence>
<sequence>MKRKVLSVGLVGVLIALLTAVLTPTAALAAPTPSTSPRVIPELTNQIVPQCPTGYACAVVYRDGPGIGFRYVFRFYHYGTYNLSNWITGGQAFNMQMDDASMRLLGQNGAEIECIPPNDPDPALDWNPVWKIQLSPTPCY</sequence>
<name>A0A239M2H7_9ACTN</name>
<evidence type="ECO:0008006" key="4">
    <source>
        <dbReference type="Google" id="ProtNLM"/>
    </source>
</evidence>
<protein>
    <recommendedName>
        <fullName evidence="4">Peptidase inhibitor family I36</fullName>
    </recommendedName>
</protein>
<evidence type="ECO:0000313" key="2">
    <source>
        <dbReference type="EMBL" id="SNT36134.1"/>
    </source>
</evidence>
<feature type="chain" id="PRO_5012082732" description="Peptidase inhibitor family I36" evidence="1">
    <location>
        <begin position="30"/>
        <end position="140"/>
    </location>
</feature>
<dbReference type="AlphaFoldDB" id="A0A239M2H7"/>
<evidence type="ECO:0000256" key="1">
    <source>
        <dbReference type="SAM" id="SignalP"/>
    </source>
</evidence>
<dbReference type="OrthoDB" id="3541237at2"/>
<dbReference type="EMBL" id="FZPH01000005">
    <property type="protein sequence ID" value="SNT36134.1"/>
    <property type="molecule type" value="Genomic_DNA"/>
</dbReference>
<feature type="signal peptide" evidence="1">
    <location>
        <begin position="1"/>
        <end position="29"/>
    </location>
</feature>
<gene>
    <name evidence="2" type="ORF">SAMN05421812_10515</name>
</gene>
<keyword evidence="1" id="KW-0732">Signal</keyword>
<organism evidence="2 3">
    <name type="scientific">Asanoa hainanensis</name>
    <dbReference type="NCBI Taxonomy" id="560556"/>
    <lineage>
        <taxon>Bacteria</taxon>
        <taxon>Bacillati</taxon>
        <taxon>Actinomycetota</taxon>
        <taxon>Actinomycetes</taxon>
        <taxon>Micromonosporales</taxon>
        <taxon>Micromonosporaceae</taxon>
        <taxon>Asanoa</taxon>
    </lineage>
</organism>
<proteinExistence type="predicted"/>
<dbReference type="Proteomes" id="UP000198362">
    <property type="component" value="Unassembled WGS sequence"/>
</dbReference>
<reference evidence="2 3" key="1">
    <citation type="submission" date="2017-06" db="EMBL/GenBank/DDBJ databases">
        <authorList>
            <person name="Kim H.J."/>
            <person name="Triplett B.A."/>
        </authorList>
    </citation>
    <scope>NUCLEOTIDE SEQUENCE [LARGE SCALE GENOMIC DNA]</scope>
    <source>
        <strain evidence="2 3">CGMCC 4.5593</strain>
    </source>
</reference>
<accession>A0A239M2H7</accession>
<keyword evidence="3" id="KW-1185">Reference proteome</keyword>
<dbReference type="RefSeq" id="WP_089248714.1">
    <property type="nucleotide sequence ID" value="NZ_FZPH01000005.1"/>
</dbReference>